<protein>
    <recommendedName>
        <fullName evidence="1">uroporphyrinogen-III C-methyltransferase</fullName>
        <ecNumber evidence="1">2.1.1.107</ecNumber>
    </recommendedName>
</protein>
<comment type="caution">
    <text evidence="7">The sequence shown here is derived from an EMBL/GenBank/DDBJ whole genome shotgun (WGS) entry which is preliminary data.</text>
</comment>
<dbReference type="GO" id="GO:0032259">
    <property type="term" value="P:methylation"/>
    <property type="evidence" value="ECO:0007669"/>
    <property type="project" value="UniProtKB-KW"/>
</dbReference>
<dbReference type="GO" id="GO:0019354">
    <property type="term" value="P:siroheme biosynthetic process"/>
    <property type="evidence" value="ECO:0007669"/>
    <property type="project" value="InterPro"/>
</dbReference>
<dbReference type="PANTHER" id="PTHR45790:SF3">
    <property type="entry name" value="S-ADENOSYL-L-METHIONINE-DEPENDENT UROPORPHYRINOGEN III METHYLTRANSFERASE, CHLOROPLASTIC"/>
    <property type="match status" value="1"/>
</dbReference>
<dbReference type="Pfam" id="PF00590">
    <property type="entry name" value="TP_methylase"/>
    <property type="match status" value="1"/>
</dbReference>
<accession>A0AA37BR02</accession>
<dbReference type="EC" id="2.1.1.107" evidence="1"/>
<evidence type="ECO:0000313" key="7">
    <source>
        <dbReference type="EMBL" id="GGM72604.1"/>
    </source>
</evidence>
<keyword evidence="3" id="KW-0808">Transferase</keyword>
<dbReference type="Proteomes" id="UP000632195">
    <property type="component" value="Unassembled WGS sequence"/>
</dbReference>
<dbReference type="InterPro" id="IPR014776">
    <property type="entry name" value="4pyrrole_Mease_sub2"/>
</dbReference>
<evidence type="ECO:0000256" key="2">
    <source>
        <dbReference type="ARBA" id="ARBA00022603"/>
    </source>
</evidence>
<keyword evidence="5" id="KW-0627">Porphyrin biosynthesis</keyword>
<keyword evidence="2" id="KW-0489">Methyltransferase</keyword>
<name>A0AA37BR02_9ARCH</name>
<reference evidence="7" key="1">
    <citation type="journal article" date="2014" name="Int. J. Syst. Evol. Microbiol.">
        <title>Complete genome sequence of Corynebacterium casei LMG S-19264T (=DSM 44701T), isolated from a smear-ripened cheese.</title>
        <authorList>
            <consortium name="US DOE Joint Genome Institute (JGI-PGF)"/>
            <person name="Walter F."/>
            <person name="Albersmeier A."/>
            <person name="Kalinowski J."/>
            <person name="Ruckert C."/>
        </authorList>
    </citation>
    <scope>NUCLEOTIDE SEQUENCE</scope>
    <source>
        <strain evidence="7">JCM 13583</strain>
    </source>
</reference>
<dbReference type="InterPro" id="IPR050161">
    <property type="entry name" value="Siro_Cobalamin_biosynth"/>
</dbReference>
<proteinExistence type="predicted"/>
<keyword evidence="8" id="KW-1185">Reference proteome</keyword>
<evidence type="ECO:0000313" key="8">
    <source>
        <dbReference type="Proteomes" id="UP000632195"/>
    </source>
</evidence>
<dbReference type="SUPFAM" id="SSF53790">
    <property type="entry name" value="Tetrapyrrole methylase"/>
    <property type="match status" value="1"/>
</dbReference>
<dbReference type="Gene3D" id="3.40.1010.10">
    <property type="entry name" value="Cobalt-precorrin-4 Transmethylase, Domain 1"/>
    <property type="match status" value="1"/>
</dbReference>
<dbReference type="Gene3D" id="3.30.950.10">
    <property type="entry name" value="Methyltransferase, Cobalt-precorrin-4 Transmethylase, Domain 2"/>
    <property type="match status" value="1"/>
</dbReference>
<evidence type="ECO:0000256" key="5">
    <source>
        <dbReference type="ARBA" id="ARBA00023244"/>
    </source>
</evidence>
<dbReference type="PANTHER" id="PTHR45790">
    <property type="entry name" value="SIROHEME SYNTHASE-RELATED"/>
    <property type="match status" value="1"/>
</dbReference>
<dbReference type="PROSITE" id="PS00839">
    <property type="entry name" value="SUMT_1"/>
    <property type="match status" value="1"/>
</dbReference>
<keyword evidence="4" id="KW-0949">S-adenosyl-L-methionine</keyword>
<dbReference type="InterPro" id="IPR014777">
    <property type="entry name" value="4pyrrole_Mease_sub1"/>
</dbReference>
<dbReference type="GO" id="GO:0004851">
    <property type="term" value="F:uroporphyrin-III C-methyltransferase activity"/>
    <property type="evidence" value="ECO:0007669"/>
    <property type="project" value="UniProtKB-EC"/>
</dbReference>
<dbReference type="InterPro" id="IPR003043">
    <property type="entry name" value="Uropor_MeTrfase_CS"/>
</dbReference>
<dbReference type="EMBL" id="BMNY01000001">
    <property type="protein sequence ID" value="GGM72604.1"/>
    <property type="molecule type" value="Genomic_DNA"/>
</dbReference>
<dbReference type="InterPro" id="IPR035996">
    <property type="entry name" value="4pyrrol_Methylase_sf"/>
</dbReference>
<evidence type="ECO:0000256" key="1">
    <source>
        <dbReference type="ARBA" id="ARBA00012162"/>
    </source>
</evidence>
<dbReference type="InterPro" id="IPR000878">
    <property type="entry name" value="4pyrrol_Mease"/>
</dbReference>
<feature type="domain" description="Tetrapyrrole methylase" evidence="6">
    <location>
        <begin position="3"/>
        <end position="205"/>
    </location>
</feature>
<dbReference type="CDD" id="cd11642">
    <property type="entry name" value="SUMT"/>
    <property type="match status" value="1"/>
</dbReference>
<gene>
    <name evidence="7" type="ORF">GCM10007108_08410</name>
</gene>
<evidence type="ECO:0000259" key="6">
    <source>
        <dbReference type="Pfam" id="PF00590"/>
    </source>
</evidence>
<dbReference type="InterPro" id="IPR006366">
    <property type="entry name" value="CobA/CysG_C"/>
</dbReference>
<organism evidence="7 8">
    <name type="scientific">Thermogymnomonas acidicola</name>
    <dbReference type="NCBI Taxonomy" id="399579"/>
    <lineage>
        <taxon>Archaea</taxon>
        <taxon>Methanobacteriati</taxon>
        <taxon>Thermoplasmatota</taxon>
        <taxon>Thermoplasmata</taxon>
        <taxon>Thermoplasmatales</taxon>
        <taxon>Thermogymnomonas</taxon>
    </lineage>
</organism>
<evidence type="ECO:0000256" key="4">
    <source>
        <dbReference type="ARBA" id="ARBA00022691"/>
    </source>
</evidence>
<reference evidence="7" key="2">
    <citation type="submission" date="2022-09" db="EMBL/GenBank/DDBJ databases">
        <authorList>
            <person name="Sun Q."/>
            <person name="Ohkuma M."/>
        </authorList>
    </citation>
    <scope>NUCLEOTIDE SEQUENCE</scope>
    <source>
        <strain evidence="7">JCM 13583</strain>
    </source>
</reference>
<evidence type="ECO:0000256" key="3">
    <source>
        <dbReference type="ARBA" id="ARBA00022679"/>
    </source>
</evidence>
<dbReference type="AlphaFoldDB" id="A0AA37BR02"/>
<sequence length="238" mass="25188">MGRVYIVGAGPGDPGLLTIRAARAIASSSYIVYDRLISREIRETFPAAAKCVCVDELGFMESLASMVDWSRSGTVCRVKAGDPFMFGRGWEEVEYLHRSGVEYEVIPGVSSVNGAACSSMIPLTYRGLSSSFAVTTAVTSGGRGADLRRFGSFDGTLVVLMSGKSVARVSRDLMDGGMDPGMPAAVITRGTEPGQEVHRGTLRTFASTDREYPSPSMLVVGPTVSLWGSLNGVPATDA</sequence>